<dbReference type="RefSeq" id="XP_029760751.1">
    <property type="nucleotide sequence ID" value="XM_029905503.1"/>
</dbReference>
<dbReference type="GeneID" id="40747809"/>
<dbReference type="InterPro" id="IPR036864">
    <property type="entry name" value="Zn2-C6_fun-type_DNA-bd_sf"/>
</dbReference>
<accession>A0A074XLI7</accession>
<feature type="region of interest" description="Disordered" evidence="2">
    <location>
        <begin position="52"/>
        <end position="103"/>
    </location>
</feature>
<feature type="compositionally biased region" description="Low complexity" evidence="2">
    <location>
        <begin position="69"/>
        <end position="83"/>
    </location>
</feature>
<proteinExistence type="predicted"/>
<dbReference type="InterPro" id="IPR053178">
    <property type="entry name" value="Osmoadaptation_assoc"/>
</dbReference>
<evidence type="ECO:0000259" key="3">
    <source>
        <dbReference type="PROSITE" id="PS50048"/>
    </source>
</evidence>
<dbReference type="HOGENOM" id="CLU_021599_8_2_1"/>
<sequence length="458" mass="52135">MVGVPRSTGCATCVSRRIKCDEGRPTCQKCEKSGRACPGYTRELQFRHKTVTTVSKRERPQMISFVDTSSSGESSRSNSSNSIEIRRDSAVATTPPEPEIKSLHTPRVEQLQCMAALIDGFAPPSAEPTQGPSMIRDWLSFVYFRIGSTAPLDLAMRSVACMQFGLRRKDSRMINVSRTYYGGALQTLRKALMAPGTVQSDLQSTVMLLTFYELMSNRKEDEWVRHSGGSVEMMRVRGPRAYRDRKSFDYSMYLVCRYYIVMEAFYKRKACFLDDPEWNTLAHDPDSVEGDIRESMFRIHVQIPGLIRNAQRTAVGQYDAFELIQKTVELRTTVKRLYDQWIVALKATGGMPIEIPGEDELFPTVYHFNNLAVHGFMSQHCSTIIQLNSVLIQCGLPGKDELIQECREQAEQLCKYVQFAQGRVLGSILLHFWLITAKRHAEEKYQDWITAKQAAIQR</sequence>
<dbReference type="SUPFAM" id="SSF57701">
    <property type="entry name" value="Zn2/Cys6 DNA-binding domain"/>
    <property type="match status" value="1"/>
</dbReference>
<feature type="domain" description="Zn(2)-C6 fungal-type" evidence="3">
    <location>
        <begin position="9"/>
        <end position="37"/>
    </location>
</feature>
<dbReference type="STRING" id="1043002.A0A074XLI7"/>
<dbReference type="Pfam" id="PF00172">
    <property type="entry name" value="Zn_clus"/>
    <property type="match status" value="1"/>
</dbReference>
<dbReference type="GO" id="GO:0000981">
    <property type="term" value="F:DNA-binding transcription factor activity, RNA polymerase II-specific"/>
    <property type="evidence" value="ECO:0007669"/>
    <property type="project" value="InterPro"/>
</dbReference>
<evidence type="ECO:0000256" key="2">
    <source>
        <dbReference type="SAM" id="MobiDB-lite"/>
    </source>
</evidence>
<evidence type="ECO:0000313" key="4">
    <source>
        <dbReference type="EMBL" id="KEQ84564.1"/>
    </source>
</evidence>
<dbReference type="Pfam" id="PF11951">
    <property type="entry name" value="Fungal_trans_2"/>
    <property type="match status" value="1"/>
</dbReference>
<keyword evidence="5" id="KW-1185">Reference proteome</keyword>
<dbReference type="OrthoDB" id="4314040at2759"/>
<dbReference type="Gene3D" id="4.10.240.10">
    <property type="entry name" value="Zn(2)-C6 fungal-type DNA-binding domain"/>
    <property type="match status" value="1"/>
</dbReference>
<organism evidence="4 5">
    <name type="scientific">Aureobasidium pullulans EXF-150</name>
    <dbReference type="NCBI Taxonomy" id="1043002"/>
    <lineage>
        <taxon>Eukaryota</taxon>
        <taxon>Fungi</taxon>
        <taxon>Dikarya</taxon>
        <taxon>Ascomycota</taxon>
        <taxon>Pezizomycotina</taxon>
        <taxon>Dothideomycetes</taxon>
        <taxon>Dothideomycetidae</taxon>
        <taxon>Dothideales</taxon>
        <taxon>Saccotheciaceae</taxon>
        <taxon>Aureobasidium</taxon>
    </lineage>
</organism>
<dbReference type="InterPro" id="IPR001138">
    <property type="entry name" value="Zn2Cys6_DnaBD"/>
</dbReference>
<dbReference type="PROSITE" id="PS50048">
    <property type="entry name" value="ZN2_CY6_FUNGAL_2"/>
    <property type="match status" value="1"/>
</dbReference>
<dbReference type="CDD" id="cd00067">
    <property type="entry name" value="GAL4"/>
    <property type="match status" value="1"/>
</dbReference>
<name>A0A074XLI7_AURPU</name>
<dbReference type="EMBL" id="KL584982">
    <property type="protein sequence ID" value="KEQ84564.1"/>
    <property type="molecule type" value="Genomic_DNA"/>
</dbReference>
<dbReference type="SMART" id="SM00066">
    <property type="entry name" value="GAL4"/>
    <property type="match status" value="1"/>
</dbReference>
<reference evidence="4 5" key="1">
    <citation type="journal article" date="2014" name="BMC Genomics">
        <title>Genome sequencing of four Aureobasidium pullulans varieties: biotechnological potential, stress tolerance, and description of new species.</title>
        <authorList>
            <person name="Gostin Ar C."/>
            <person name="Ohm R.A."/>
            <person name="Kogej T."/>
            <person name="Sonjak S."/>
            <person name="Turk M."/>
            <person name="Zajc J."/>
            <person name="Zalar P."/>
            <person name="Grube M."/>
            <person name="Sun H."/>
            <person name="Han J."/>
            <person name="Sharma A."/>
            <person name="Chiniquy J."/>
            <person name="Ngan C.Y."/>
            <person name="Lipzen A."/>
            <person name="Barry K."/>
            <person name="Grigoriev I.V."/>
            <person name="Gunde-Cimerman N."/>
        </authorList>
    </citation>
    <scope>NUCLEOTIDE SEQUENCE [LARGE SCALE GENOMIC DNA]</scope>
    <source>
        <strain evidence="4 5">EXF-150</strain>
    </source>
</reference>
<dbReference type="InterPro" id="IPR021858">
    <property type="entry name" value="Fun_TF"/>
</dbReference>
<protein>
    <recommendedName>
        <fullName evidence="3">Zn(2)-C6 fungal-type domain-containing protein</fullName>
    </recommendedName>
</protein>
<dbReference type="Proteomes" id="UP000030706">
    <property type="component" value="Unassembled WGS sequence"/>
</dbReference>
<dbReference type="AlphaFoldDB" id="A0A074XLI7"/>
<evidence type="ECO:0000313" key="5">
    <source>
        <dbReference type="Proteomes" id="UP000030706"/>
    </source>
</evidence>
<gene>
    <name evidence="4" type="ORF">M438DRAFT_345684</name>
</gene>
<dbReference type="GO" id="GO:0008270">
    <property type="term" value="F:zinc ion binding"/>
    <property type="evidence" value="ECO:0007669"/>
    <property type="project" value="InterPro"/>
</dbReference>
<dbReference type="PANTHER" id="PTHR38111">
    <property type="entry name" value="ZN(2)-C6 FUNGAL-TYPE DOMAIN-CONTAINING PROTEIN-RELATED"/>
    <property type="match status" value="1"/>
</dbReference>
<keyword evidence="1" id="KW-0539">Nucleus</keyword>
<evidence type="ECO:0000256" key="1">
    <source>
        <dbReference type="ARBA" id="ARBA00023242"/>
    </source>
</evidence>